<comment type="similarity">
    <text evidence="11">Belongs to the class I-like SAM-binding methyltransferase superfamily. RsmB/NOP family.</text>
</comment>
<comment type="catalytic activity">
    <reaction evidence="10">
        <text>a cytidine in rRNA + S-adenosyl-L-methionine = a 5-methylcytidine in rRNA + S-adenosyl-L-homocysteine + H(+)</text>
        <dbReference type="Rhea" id="RHEA:61484"/>
        <dbReference type="Rhea" id="RHEA-COMP:15836"/>
        <dbReference type="Rhea" id="RHEA-COMP:15837"/>
        <dbReference type="ChEBI" id="CHEBI:15378"/>
        <dbReference type="ChEBI" id="CHEBI:57856"/>
        <dbReference type="ChEBI" id="CHEBI:59789"/>
        <dbReference type="ChEBI" id="CHEBI:74483"/>
        <dbReference type="ChEBI" id="CHEBI:82748"/>
    </reaction>
</comment>
<evidence type="ECO:0000256" key="4">
    <source>
        <dbReference type="ARBA" id="ARBA00022679"/>
    </source>
</evidence>
<dbReference type="EnsemblMetazoa" id="G17901.1">
    <property type="protein sequence ID" value="G17901.1:cds"/>
    <property type="gene ID" value="G17901"/>
</dbReference>
<feature type="domain" description="SAM-dependent MTase RsmB/NOP-type" evidence="13">
    <location>
        <begin position="191"/>
        <end position="479"/>
    </location>
</feature>
<evidence type="ECO:0000256" key="11">
    <source>
        <dbReference type="PROSITE-ProRule" id="PRU01023"/>
    </source>
</evidence>
<keyword evidence="2" id="KW-0698">rRNA processing</keyword>
<proteinExistence type="inferred from homology"/>
<evidence type="ECO:0000313" key="14">
    <source>
        <dbReference type="EnsemblMetazoa" id="G17901.1:cds"/>
    </source>
</evidence>
<evidence type="ECO:0000256" key="7">
    <source>
        <dbReference type="ARBA" id="ARBA00022946"/>
    </source>
</evidence>
<feature type="active site" description="Nucleophile" evidence="11">
    <location>
        <position position="406"/>
    </location>
</feature>
<feature type="compositionally biased region" description="Acidic residues" evidence="12">
    <location>
        <begin position="156"/>
        <end position="167"/>
    </location>
</feature>
<dbReference type="InterPro" id="IPR029063">
    <property type="entry name" value="SAM-dependent_MTases_sf"/>
</dbReference>
<keyword evidence="4 11" id="KW-0808">Transferase</keyword>
<keyword evidence="7" id="KW-0809">Transit peptide</keyword>
<feature type="region of interest" description="Disordered" evidence="12">
    <location>
        <begin position="148"/>
        <end position="167"/>
    </location>
</feature>
<accession>A0A8W8JCZ5</accession>
<keyword evidence="8" id="KW-0496">Mitochondrion</keyword>
<dbReference type="PANTHER" id="PTHR22808">
    <property type="entry name" value="NCL1 YEAST -RELATED NOL1/NOP2/FMU SUN DOMAIN-CONTAINING"/>
    <property type="match status" value="1"/>
</dbReference>
<name>A0A8W8JCZ5_MAGGI</name>
<dbReference type="InterPro" id="IPR001678">
    <property type="entry name" value="MeTrfase_RsmB-F_NOP2_dom"/>
</dbReference>
<dbReference type="Gene3D" id="6.20.240.40">
    <property type="match status" value="1"/>
</dbReference>
<dbReference type="Pfam" id="PF01189">
    <property type="entry name" value="Methyltr_RsmB-F"/>
    <property type="match status" value="1"/>
</dbReference>
<evidence type="ECO:0000256" key="3">
    <source>
        <dbReference type="ARBA" id="ARBA00022603"/>
    </source>
</evidence>
<dbReference type="PANTHER" id="PTHR22808:SF3">
    <property type="entry name" value="5-METHYLCYTOSINE RRNA METHYLTRANSFERASE NSUN4"/>
    <property type="match status" value="1"/>
</dbReference>
<organism evidence="14 15">
    <name type="scientific">Magallana gigas</name>
    <name type="common">Pacific oyster</name>
    <name type="synonym">Crassostrea gigas</name>
    <dbReference type="NCBI Taxonomy" id="29159"/>
    <lineage>
        <taxon>Eukaryota</taxon>
        <taxon>Metazoa</taxon>
        <taxon>Spiralia</taxon>
        <taxon>Lophotrochozoa</taxon>
        <taxon>Mollusca</taxon>
        <taxon>Bivalvia</taxon>
        <taxon>Autobranchia</taxon>
        <taxon>Pteriomorphia</taxon>
        <taxon>Ostreida</taxon>
        <taxon>Ostreoidea</taxon>
        <taxon>Ostreidae</taxon>
        <taxon>Magallana</taxon>
    </lineage>
</organism>
<sequence length="480" mass="54952">MFPLYMRFISTGTVCTYARYSCLCLPCPCKQVDYIQRRGYKKKWAKNEGSKPHTVHALNHMEAFYKPVFKERWPSIRISLLTTSKYCALLNNYNSENEKVEKYLTDLGTYNAMEKAKLARAKYLEKENQQIVTEQSSLPIESLIDFPKRPSHSEVDENDDVNDDDEDVKEDIQPVVGKNTSLYDFIPTKRVYTDKELLQQHIARVATFDDSLLEVPVKVIQEQVPELPEDLKFFVYPKGDISKFPNPKMKHGNLLGYYMMDAASLLPVIALDLQENDSVLDLCAAPGGKTLAMLQTLKTENLTCIDESWSRLSRLKDISKWYIGETPSSMSVSKRDGKLLEDPFYNKVLVDVPCNTDRHVLISEDNNLFKPGRMEERLELPKEQMELLVAGIKSCKPGGTVVYSTCTLSPAQNDGVIHAAMDHLWKETDIDTVVIDISYLRPIFKDIFTFFPKTKYGQLVLPTLSSNFGPMYICKIKRIR</sequence>
<dbReference type="InterPro" id="IPR049560">
    <property type="entry name" value="MeTrfase_RsmB-F_NOP2_cat"/>
</dbReference>
<evidence type="ECO:0000256" key="12">
    <source>
        <dbReference type="SAM" id="MobiDB-lite"/>
    </source>
</evidence>
<dbReference type="GO" id="GO:0031167">
    <property type="term" value="P:rRNA methylation"/>
    <property type="evidence" value="ECO:0007669"/>
    <property type="project" value="TreeGrafter"/>
</dbReference>
<evidence type="ECO:0000256" key="2">
    <source>
        <dbReference type="ARBA" id="ARBA00022552"/>
    </source>
</evidence>
<evidence type="ECO:0000256" key="9">
    <source>
        <dbReference type="ARBA" id="ARBA00042050"/>
    </source>
</evidence>
<dbReference type="PRINTS" id="PR02008">
    <property type="entry name" value="RCMTFAMILY"/>
</dbReference>
<keyword evidence="15" id="KW-1185">Reference proteome</keyword>
<evidence type="ECO:0000256" key="6">
    <source>
        <dbReference type="ARBA" id="ARBA00022884"/>
    </source>
</evidence>
<dbReference type="Gene3D" id="3.40.50.150">
    <property type="entry name" value="Vaccinia Virus protein VP39"/>
    <property type="match status" value="1"/>
</dbReference>
<comment type="subcellular location">
    <subcellularLocation>
        <location evidence="1">Mitochondrion</location>
    </subcellularLocation>
</comment>
<feature type="binding site" evidence="11">
    <location>
        <position position="306"/>
    </location>
    <ligand>
        <name>S-adenosyl-L-methionine</name>
        <dbReference type="ChEBI" id="CHEBI:59789"/>
    </ligand>
</feature>
<evidence type="ECO:0000313" key="15">
    <source>
        <dbReference type="Proteomes" id="UP000005408"/>
    </source>
</evidence>
<comment type="caution">
    <text evidence="11">Lacks conserved residue(s) required for the propagation of feature annotation.</text>
</comment>
<dbReference type="GO" id="GO:0005762">
    <property type="term" value="C:mitochondrial large ribosomal subunit"/>
    <property type="evidence" value="ECO:0007669"/>
    <property type="project" value="TreeGrafter"/>
</dbReference>
<dbReference type="GO" id="GO:0008173">
    <property type="term" value="F:RNA methyltransferase activity"/>
    <property type="evidence" value="ECO:0007669"/>
    <property type="project" value="InterPro"/>
</dbReference>
<keyword evidence="3 11" id="KW-0489">Methyltransferase</keyword>
<keyword evidence="6 11" id="KW-0694">RNA-binding</keyword>
<dbReference type="AlphaFoldDB" id="A0A8W8JCZ5"/>
<evidence type="ECO:0000256" key="1">
    <source>
        <dbReference type="ARBA" id="ARBA00004173"/>
    </source>
</evidence>
<evidence type="ECO:0000256" key="5">
    <source>
        <dbReference type="ARBA" id="ARBA00022691"/>
    </source>
</evidence>
<dbReference type="PROSITE" id="PS51686">
    <property type="entry name" value="SAM_MT_RSMB_NOP"/>
    <property type="match status" value="1"/>
</dbReference>
<dbReference type="Proteomes" id="UP000005408">
    <property type="component" value="Unassembled WGS sequence"/>
</dbReference>
<dbReference type="FunFam" id="3.40.50.150:FF:000055">
    <property type="entry name" value="5-methylcytosine rRNA methyltransferase NSUN4"/>
    <property type="match status" value="1"/>
</dbReference>
<keyword evidence="5 11" id="KW-0949">S-adenosyl-L-methionine</keyword>
<feature type="binding site" evidence="11">
    <location>
        <position position="351"/>
    </location>
    <ligand>
        <name>S-adenosyl-L-methionine</name>
        <dbReference type="ChEBI" id="CHEBI:59789"/>
    </ligand>
</feature>
<dbReference type="InterPro" id="IPR023267">
    <property type="entry name" value="RCMT"/>
</dbReference>
<dbReference type="SUPFAM" id="SSF53335">
    <property type="entry name" value="S-adenosyl-L-methionine-dependent methyltransferases"/>
    <property type="match status" value="1"/>
</dbReference>
<protein>
    <recommendedName>
        <fullName evidence="9">NOL1/NOP2/Sun domain family member 4</fullName>
    </recommendedName>
</protein>
<dbReference type="OMA" id="MVNNFGD"/>
<dbReference type="GO" id="GO:0003723">
    <property type="term" value="F:RNA binding"/>
    <property type="evidence" value="ECO:0007669"/>
    <property type="project" value="UniProtKB-UniRule"/>
</dbReference>
<feature type="binding site" evidence="11">
    <location>
        <begin position="283"/>
        <end position="289"/>
    </location>
    <ligand>
        <name>S-adenosyl-L-methionine</name>
        <dbReference type="ChEBI" id="CHEBI:59789"/>
    </ligand>
</feature>
<evidence type="ECO:0000256" key="10">
    <source>
        <dbReference type="ARBA" id="ARBA00049302"/>
    </source>
</evidence>
<evidence type="ECO:0000256" key="8">
    <source>
        <dbReference type="ARBA" id="ARBA00023128"/>
    </source>
</evidence>
<evidence type="ECO:0000259" key="13">
    <source>
        <dbReference type="PROSITE" id="PS51686"/>
    </source>
</evidence>
<reference evidence="14" key="1">
    <citation type="submission" date="2022-08" db="UniProtKB">
        <authorList>
            <consortium name="EnsemblMetazoa"/>
        </authorList>
    </citation>
    <scope>IDENTIFICATION</scope>
    <source>
        <strain evidence="14">05x7-T-G4-1.051#20</strain>
    </source>
</reference>
<dbReference type="OrthoDB" id="8020218at2759"/>